<proteinExistence type="predicted"/>
<evidence type="ECO:0000313" key="2">
    <source>
        <dbReference type="EMBL" id="PVM82666.1"/>
    </source>
</evidence>
<protein>
    <submittedName>
        <fullName evidence="2">Uncharacterized protein</fullName>
    </submittedName>
</protein>
<organism evidence="2 3">
    <name type="scientific">Caulobacter radicis</name>
    <dbReference type="NCBI Taxonomy" id="2172650"/>
    <lineage>
        <taxon>Bacteria</taxon>
        <taxon>Pseudomonadati</taxon>
        <taxon>Pseudomonadota</taxon>
        <taxon>Alphaproteobacteria</taxon>
        <taxon>Caulobacterales</taxon>
        <taxon>Caulobacteraceae</taxon>
        <taxon>Caulobacter</taxon>
    </lineage>
</organism>
<sequence>MSALLAAFVLAQAASATPPPADARQHARDKAAEIVVLQVRHVGVPRGVRGNCFVAATVVRAEPGVKLKVGRTLRLSVPCAAPGASGSDVEHGVDQAALQRSSYGRAFFDERLKLIAYDLFDLN</sequence>
<dbReference type="AlphaFoldDB" id="A0A2T9JG75"/>
<dbReference type="RefSeq" id="WP_116567321.1">
    <property type="nucleotide sequence ID" value="NZ_QDKP01000035.1"/>
</dbReference>
<feature type="signal peptide" evidence="1">
    <location>
        <begin position="1"/>
        <end position="16"/>
    </location>
</feature>
<dbReference type="Proteomes" id="UP000244913">
    <property type="component" value="Unassembled WGS sequence"/>
</dbReference>
<evidence type="ECO:0000313" key="3">
    <source>
        <dbReference type="Proteomes" id="UP000244913"/>
    </source>
</evidence>
<dbReference type="EMBL" id="QDKP01000035">
    <property type="protein sequence ID" value="PVM82666.1"/>
    <property type="molecule type" value="Genomic_DNA"/>
</dbReference>
<accession>A0A2T9JG75</accession>
<name>A0A2T9JG75_9CAUL</name>
<comment type="caution">
    <text evidence="2">The sequence shown here is derived from an EMBL/GenBank/DDBJ whole genome shotgun (WGS) entry which is preliminary data.</text>
</comment>
<gene>
    <name evidence="2" type="ORF">DDF65_11385</name>
</gene>
<keyword evidence="3" id="KW-1185">Reference proteome</keyword>
<evidence type="ECO:0000256" key="1">
    <source>
        <dbReference type="SAM" id="SignalP"/>
    </source>
</evidence>
<keyword evidence="1" id="KW-0732">Signal</keyword>
<feature type="chain" id="PRO_5015487852" evidence="1">
    <location>
        <begin position="17"/>
        <end position="123"/>
    </location>
</feature>
<reference evidence="2 3" key="1">
    <citation type="submission" date="2018-04" db="EMBL/GenBank/DDBJ databases">
        <title>The genome sequence of Caulobacter sp. 736.</title>
        <authorList>
            <person name="Gao J."/>
            <person name="Sun J."/>
        </authorList>
    </citation>
    <scope>NUCLEOTIDE SEQUENCE [LARGE SCALE GENOMIC DNA]</scope>
    <source>
        <strain evidence="2 3">736</strain>
    </source>
</reference>